<dbReference type="KEGG" id="dwi:6641784"/>
<dbReference type="AlphaFoldDB" id="B4MTV6"/>
<dbReference type="PROSITE" id="PS51257">
    <property type="entry name" value="PROKAR_LIPOPROTEIN"/>
    <property type="match status" value="1"/>
</dbReference>
<reference evidence="2 3" key="1">
    <citation type="journal article" date="2007" name="Nature">
        <title>Evolution of genes and genomes on the Drosophila phylogeny.</title>
        <authorList>
            <consortium name="Drosophila 12 Genomes Consortium"/>
            <person name="Clark A.G."/>
            <person name="Eisen M.B."/>
            <person name="Smith D.R."/>
            <person name="Bergman C.M."/>
            <person name="Oliver B."/>
            <person name="Markow T.A."/>
            <person name="Kaufman T.C."/>
            <person name="Kellis M."/>
            <person name="Gelbart W."/>
            <person name="Iyer V.N."/>
            <person name="Pollard D.A."/>
            <person name="Sackton T.B."/>
            <person name="Larracuente A.M."/>
            <person name="Singh N.D."/>
            <person name="Abad J.P."/>
            <person name="Abt D.N."/>
            <person name="Adryan B."/>
            <person name="Aguade M."/>
            <person name="Akashi H."/>
            <person name="Anderson W.W."/>
            <person name="Aquadro C.F."/>
            <person name="Ardell D.H."/>
            <person name="Arguello R."/>
            <person name="Artieri C.G."/>
            <person name="Barbash D.A."/>
            <person name="Barker D."/>
            <person name="Barsanti P."/>
            <person name="Batterham P."/>
            <person name="Batzoglou S."/>
            <person name="Begun D."/>
            <person name="Bhutkar A."/>
            <person name="Blanco E."/>
            <person name="Bosak S.A."/>
            <person name="Bradley R.K."/>
            <person name="Brand A.D."/>
            <person name="Brent M.R."/>
            <person name="Brooks A.N."/>
            <person name="Brown R.H."/>
            <person name="Butlin R.K."/>
            <person name="Caggese C."/>
            <person name="Calvi B.R."/>
            <person name="Bernardo de Carvalho A."/>
            <person name="Caspi A."/>
            <person name="Castrezana S."/>
            <person name="Celniker S.E."/>
            <person name="Chang J.L."/>
            <person name="Chapple C."/>
            <person name="Chatterji S."/>
            <person name="Chinwalla A."/>
            <person name="Civetta A."/>
            <person name="Clifton S.W."/>
            <person name="Comeron J.M."/>
            <person name="Costello J.C."/>
            <person name="Coyne J.A."/>
            <person name="Daub J."/>
            <person name="David R.G."/>
            <person name="Delcher A.L."/>
            <person name="Delehaunty K."/>
            <person name="Do C.B."/>
            <person name="Ebling H."/>
            <person name="Edwards K."/>
            <person name="Eickbush T."/>
            <person name="Evans J.D."/>
            <person name="Filipski A."/>
            <person name="Findeiss S."/>
            <person name="Freyhult E."/>
            <person name="Fulton L."/>
            <person name="Fulton R."/>
            <person name="Garcia A.C."/>
            <person name="Gardiner A."/>
            <person name="Garfield D.A."/>
            <person name="Garvin B.E."/>
            <person name="Gibson G."/>
            <person name="Gilbert D."/>
            <person name="Gnerre S."/>
            <person name="Godfrey J."/>
            <person name="Good R."/>
            <person name="Gotea V."/>
            <person name="Gravely B."/>
            <person name="Greenberg A.J."/>
            <person name="Griffiths-Jones S."/>
            <person name="Gross S."/>
            <person name="Guigo R."/>
            <person name="Gustafson E.A."/>
            <person name="Haerty W."/>
            <person name="Hahn M.W."/>
            <person name="Halligan D.L."/>
            <person name="Halpern A.L."/>
            <person name="Halter G.M."/>
            <person name="Han M.V."/>
            <person name="Heger A."/>
            <person name="Hillier L."/>
            <person name="Hinrichs A.S."/>
            <person name="Holmes I."/>
            <person name="Hoskins R.A."/>
            <person name="Hubisz M.J."/>
            <person name="Hultmark D."/>
            <person name="Huntley M.A."/>
            <person name="Jaffe D.B."/>
            <person name="Jagadeeshan S."/>
            <person name="Jeck W.R."/>
            <person name="Johnson J."/>
            <person name="Jones C.D."/>
            <person name="Jordan W.C."/>
            <person name="Karpen G.H."/>
            <person name="Kataoka E."/>
            <person name="Keightley P.D."/>
            <person name="Kheradpour P."/>
            <person name="Kirkness E.F."/>
            <person name="Koerich L.B."/>
            <person name="Kristiansen K."/>
            <person name="Kudrna D."/>
            <person name="Kulathinal R.J."/>
            <person name="Kumar S."/>
            <person name="Kwok R."/>
            <person name="Lander E."/>
            <person name="Langley C.H."/>
            <person name="Lapoint R."/>
            <person name="Lazzaro B.P."/>
            <person name="Lee S.J."/>
            <person name="Levesque L."/>
            <person name="Li R."/>
            <person name="Lin C.F."/>
            <person name="Lin M.F."/>
            <person name="Lindblad-Toh K."/>
            <person name="Llopart A."/>
            <person name="Long M."/>
            <person name="Low L."/>
            <person name="Lozovsky E."/>
            <person name="Lu J."/>
            <person name="Luo M."/>
            <person name="Machado C.A."/>
            <person name="Makalowski W."/>
            <person name="Marzo M."/>
            <person name="Matsuda M."/>
            <person name="Matzkin L."/>
            <person name="McAllister B."/>
            <person name="McBride C.S."/>
            <person name="McKernan B."/>
            <person name="McKernan K."/>
            <person name="Mendez-Lago M."/>
            <person name="Minx P."/>
            <person name="Mollenhauer M.U."/>
            <person name="Montooth K."/>
            <person name="Mount S.M."/>
            <person name="Mu X."/>
            <person name="Myers E."/>
            <person name="Negre B."/>
            <person name="Newfeld S."/>
            <person name="Nielsen R."/>
            <person name="Noor M.A."/>
            <person name="O'Grady P."/>
            <person name="Pachter L."/>
            <person name="Papaceit M."/>
            <person name="Parisi M.J."/>
            <person name="Parisi M."/>
            <person name="Parts L."/>
            <person name="Pedersen J.S."/>
            <person name="Pesole G."/>
            <person name="Phillippy A.M."/>
            <person name="Ponting C.P."/>
            <person name="Pop M."/>
            <person name="Porcelli D."/>
            <person name="Powell J.R."/>
            <person name="Prohaska S."/>
            <person name="Pruitt K."/>
            <person name="Puig M."/>
            <person name="Quesneville H."/>
            <person name="Ram K.R."/>
            <person name="Rand D."/>
            <person name="Rasmussen M.D."/>
            <person name="Reed L.K."/>
            <person name="Reenan R."/>
            <person name="Reily A."/>
            <person name="Remington K.A."/>
            <person name="Rieger T.T."/>
            <person name="Ritchie M.G."/>
            <person name="Robin C."/>
            <person name="Rogers Y.H."/>
            <person name="Rohde C."/>
            <person name="Rozas J."/>
            <person name="Rubenfield M.J."/>
            <person name="Ruiz A."/>
            <person name="Russo S."/>
            <person name="Salzberg S.L."/>
            <person name="Sanchez-Gracia A."/>
            <person name="Saranga D.J."/>
            <person name="Sato H."/>
            <person name="Schaeffer S.W."/>
            <person name="Schatz M.C."/>
            <person name="Schlenke T."/>
            <person name="Schwartz R."/>
            <person name="Segarra C."/>
            <person name="Singh R.S."/>
            <person name="Sirot L."/>
            <person name="Sirota M."/>
            <person name="Sisneros N.B."/>
            <person name="Smith C.D."/>
            <person name="Smith T.F."/>
            <person name="Spieth J."/>
            <person name="Stage D.E."/>
            <person name="Stark A."/>
            <person name="Stephan W."/>
            <person name="Strausberg R.L."/>
            <person name="Strempel S."/>
            <person name="Sturgill D."/>
            <person name="Sutton G."/>
            <person name="Sutton G.G."/>
            <person name="Tao W."/>
            <person name="Teichmann S."/>
            <person name="Tobari Y.N."/>
            <person name="Tomimura Y."/>
            <person name="Tsolas J.M."/>
            <person name="Valente V.L."/>
            <person name="Venter E."/>
            <person name="Venter J.C."/>
            <person name="Vicario S."/>
            <person name="Vieira F.G."/>
            <person name="Vilella A.J."/>
            <person name="Villasante A."/>
            <person name="Walenz B."/>
            <person name="Wang J."/>
            <person name="Wasserman M."/>
            <person name="Watts T."/>
            <person name="Wilson D."/>
            <person name="Wilson R.K."/>
            <person name="Wing R.A."/>
            <person name="Wolfner M.F."/>
            <person name="Wong A."/>
            <person name="Wong G.K."/>
            <person name="Wu C.I."/>
            <person name="Wu G."/>
            <person name="Yamamoto D."/>
            <person name="Yang H.P."/>
            <person name="Yang S.P."/>
            <person name="Yorke J.A."/>
            <person name="Yoshida K."/>
            <person name="Zdobnov E."/>
            <person name="Zhang P."/>
            <person name="Zhang Y."/>
            <person name="Zimin A.V."/>
            <person name="Baldwin J."/>
            <person name="Abdouelleil A."/>
            <person name="Abdulkadir J."/>
            <person name="Abebe A."/>
            <person name="Abera B."/>
            <person name="Abreu J."/>
            <person name="Acer S.C."/>
            <person name="Aftuck L."/>
            <person name="Alexander A."/>
            <person name="An P."/>
            <person name="Anderson E."/>
            <person name="Anderson S."/>
            <person name="Arachi H."/>
            <person name="Azer M."/>
            <person name="Bachantsang P."/>
            <person name="Barry A."/>
            <person name="Bayul T."/>
            <person name="Berlin A."/>
            <person name="Bessette D."/>
            <person name="Bloom T."/>
            <person name="Blye J."/>
            <person name="Boguslavskiy L."/>
            <person name="Bonnet C."/>
            <person name="Boukhgalter B."/>
            <person name="Bourzgui I."/>
            <person name="Brown A."/>
            <person name="Cahill P."/>
            <person name="Channer S."/>
            <person name="Cheshatsang Y."/>
            <person name="Chuda L."/>
            <person name="Citroen M."/>
            <person name="Collymore A."/>
            <person name="Cooke P."/>
            <person name="Costello M."/>
            <person name="D'Aco K."/>
            <person name="Daza R."/>
            <person name="De Haan G."/>
            <person name="DeGray S."/>
            <person name="DeMaso C."/>
            <person name="Dhargay N."/>
            <person name="Dooley K."/>
            <person name="Dooley E."/>
            <person name="Doricent M."/>
            <person name="Dorje P."/>
            <person name="Dorjee K."/>
            <person name="Dupes A."/>
            <person name="Elong R."/>
            <person name="Falk J."/>
            <person name="Farina A."/>
            <person name="Faro S."/>
            <person name="Ferguson D."/>
            <person name="Fisher S."/>
            <person name="Foley C.D."/>
            <person name="Franke A."/>
            <person name="Friedrich D."/>
            <person name="Gadbois L."/>
            <person name="Gearin G."/>
            <person name="Gearin C.R."/>
            <person name="Giannoukos G."/>
            <person name="Goode T."/>
            <person name="Graham J."/>
            <person name="Grandbois E."/>
            <person name="Grewal S."/>
            <person name="Gyaltsen K."/>
            <person name="Hafez N."/>
            <person name="Hagos B."/>
            <person name="Hall J."/>
            <person name="Henson C."/>
            <person name="Hollinger A."/>
            <person name="Honan T."/>
            <person name="Huard M.D."/>
            <person name="Hughes L."/>
            <person name="Hurhula B."/>
            <person name="Husby M.E."/>
            <person name="Kamat A."/>
            <person name="Kanga B."/>
            <person name="Kashin S."/>
            <person name="Khazanovich D."/>
            <person name="Kisner P."/>
            <person name="Lance K."/>
            <person name="Lara M."/>
            <person name="Lee W."/>
            <person name="Lennon N."/>
            <person name="Letendre F."/>
            <person name="LeVine R."/>
            <person name="Lipovsky A."/>
            <person name="Liu X."/>
            <person name="Liu J."/>
            <person name="Liu S."/>
            <person name="Lokyitsang T."/>
            <person name="Lokyitsang Y."/>
            <person name="Lubonja R."/>
            <person name="Lui A."/>
            <person name="MacDonald P."/>
            <person name="Magnisalis V."/>
            <person name="Maru K."/>
            <person name="Matthews C."/>
            <person name="McCusker W."/>
            <person name="McDonough S."/>
            <person name="Mehta T."/>
            <person name="Meldrim J."/>
            <person name="Meneus L."/>
            <person name="Mihai O."/>
            <person name="Mihalev A."/>
            <person name="Mihova T."/>
            <person name="Mittelman R."/>
            <person name="Mlenga V."/>
            <person name="Montmayeur A."/>
            <person name="Mulrain L."/>
            <person name="Navidi A."/>
            <person name="Naylor J."/>
            <person name="Negash T."/>
            <person name="Nguyen T."/>
            <person name="Nguyen N."/>
            <person name="Nicol R."/>
            <person name="Norbu C."/>
            <person name="Norbu N."/>
            <person name="Novod N."/>
            <person name="O'Neill B."/>
            <person name="Osman S."/>
            <person name="Markiewicz E."/>
            <person name="Oyono O.L."/>
            <person name="Patti C."/>
            <person name="Phunkhang P."/>
            <person name="Pierre F."/>
            <person name="Priest M."/>
            <person name="Raghuraman S."/>
            <person name="Rege F."/>
            <person name="Reyes R."/>
            <person name="Rise C."/>
            <person name="Rogov P."/>
            <person name="Ross K."/>
            <person name="Ryan E."/>
            <person name="Settipalli S."/>
            <person name="Shea T."/>
            <person name="Sherpa N."/>
            <person name="Shi L."/>
            <person name="Shih D."/>
            <person name="Sparrow T."/>
            <person name="Spaulding J."/>
            <person name="Stalker J."/>
            <person name="Stange-Thomann N."/>
            <person name="Stavropoulos S."/>
            <person name="Stone C."/>
            <person name="Strader C."/>
            <person name="Tesfaye S."/>
            <person name="Thomson T."/>
            <person name="Thoulutsang Y."/>
            <person name="Thoulutsang D."/>
            <person name="Topham K."/>
            <person name="Topping I."/>
            <person name="Tsamla T."/>
            <person name="Vassiliev H."/>
            <person name="Vo A."/>
            <person name="Wangchuk T."/>
            <person name="Wangdi T."/>
            <person name="Weiand M."/>
            <person name="Wilkinson J."/>
            <person name="Wilson A."/>
            <person name="Yadav S."/>
            <person name="Young G."/>
            <person name="Yu Q."/>
            <person name="Zembek L."/>
            <person name="Zhong D."/>
            <person name="Zimmer A."/>
            <person name="Zwirko Z."/>
            <person name="Jaffe D.B."/>
            <person name="Alvarez P."/>
            <person name="Brockman W."/>
            <person name="Butler J."/>
            <person name="Chin C."/>
            <person name="Gnerre S."/>
            <person name="Grabherr M."/>
            <person name="Kleber M."/>
            <person name="Mauceli E."/>
            <person name="MacCallum I."/>
        </authorList>
    </citation>
    <scope>NUCLEOTIDE SEQUENCE [LARGE SCALE GENOMIC DNA]</scope>
    <source>
        <strain evidence="3">Tucson 14030-0811.24</strain>
    </source>
</reference>
<dbReference type="InParanoid" id="B4MTV6"/>
<dbReference type="eggNOG" id="ENOG502TDRJ">
    <property type="taxonomic scope" value="Eukaryota"/>
</dbReference>
<evidence type="ECO:0008006" key="4">
    <source>
        <dbReference type="Google" id="ProtNLM"/>
    </source>
</evidence>
<gene>
    <name evidence="2" type="primary">Dwil\GK23759</name>
    <name evidence="2" type="ORF">Dwil_GK23759</name>
</gene>
<protein>
    <recommendedName>
        <fullName evidence="4">Protein TsetseEP domain-containing protein</fullName>
    </recommendedName>
</protein>
<name>B4MTV6_DROWI</name>
<evidence type="ECO:0000256" key="1">
    <source>
        <dbReference type="SAM" id="SignalP"/>
    </source>
</evidence>
<sequence length="201" mass="21768">MKAITLCFLVLVSASCLLKTNANVDVHPDFQAAEVELDLWLAELEAEGDYMDVEQFGFIVSCAKILKKCLSSVRGVNCILKEVVAVMKACTDYVEAIDACGVAVPKDVATVVSSCKAMITICNNIIHLNSTLCASDDSTTSKCMLQLFKACMQLTRKINTTLKQITKLPSDTSSCFVAATSKVKTACNNFLPNIDKCIDSM</sequence>
<keyword evidence="3" id="KW-1185">Reference proteome</keyword>
<keyword evidence="1" id="KW-0732">Signal</keyword>
<dbReference type="EMBL" id="CH963852">
    <property type="protein sequence ID" value="EDW75545.1"/>
    <property type="molecule type" value="Genomic_DNA"/>
</dbReference>
<proteinExistence type="predicted"/>
<dbReference type="HOGENOM" id="CLU_1344518_0_0_1"/>
<feature type="signal peptide" evidence="1">
    <location>
        <begin position="1"/>
        <end position="22"/>
    </location>
</feature>
<dbReference type="OMA" id="KAMITIC"/>
<dbReference type="Proteomes" id="UP000007798">
    <property type="component" value="Unassembled WGS sequence"/>
</dbReference>
<evidence type="ECO:0000313" key="2">
    <source>
        <dbReference type="EMBL" id="EDW75545.1"/>
    </source>
</evidence>
<evidence type="ECO:0000313" key="3">
    <source>
        <dbReference type="Proteomes" id="UP000007798"/>
    </source>
</evidence>
<feature type="chain" id="PRO_5002815151" description="Protein TsetseEP domain-containing protein" evidence="1">
    <location>
        <begin position="23"/>
        <end position="201"/>
    </location>
</feature>
<dbReference type="OrthoDB" id="7866492at2759"/>
<organism evidence="2 3">
    <name type="scientific">Drosophila willistoni</name>
    <name type="common">Fruit fly</name>
    <dbReference type="NCBI Taxonomy" id="7260"/>
    <lineage>
        <taxon>Eukaryota</taxon>
        <taxon>Metazoa</taxon>
        <taxon>Ecdysozoa</taxon>
        <taxon>Arthropoda</taxon>
        <taxon>Hexapoda</taxon>
        <taxon>Insecta</taxon>
        <taxon>Pterygota</taxon>
        <taxon>Neoptera</taxon>
        <taxon>Endopterygota</taxon>
        <taxon>Diptera</taxon>
        <taxon>Brachycera</taxon>
        <taxon>Muscomorpha</taxon>
        <taxon>Ephydroidea</taxon>
        <taxon>Drosophilidae</taxon>
        <taxon>Drosophila</taxon>
        <taxon>Sophophora</taxon>
    </lineage>
</organism>
<accession>B4MTV6</accession>
<dbReference type="PhylomeDB" id="B4MTV6"/>